<keyword evidence="5" id="KW-0479">Metal-binding</keyword>
<dbReference type="InterPro" id="IPR013785">
    <property type="entry name" value="Aldolase_TIM"/>
</dbReference>
<dbReference type="GO" id="GO:0046872">
    <property type="term" value="F:metal ion binding"/>
    <property type="evidence" value="ECO:0007669"/>
    <property type="project" value="UniProtKB-KW"/>
</dbReference>
<evidence type="ECO:0000256" key="1">
    <source>
        <dbReference type="ARBA" id="ARBA00001917"/>
    </source>
</evidence>
<dbReference type="CDD" id="cd02803">
    <property type="entry name" value="OYE_like_FMN_family"/>
    <property type="match status" value="1"/>
</dbReference>
<name>A0AA48H9E5_9BACT</name>
<dbReference type="PANTHER" id="PTHR42917:SF2">
    <property type="entry name" value="2,4-DIENOYL-COA REDUCTASE [(2E)-ENOYL-COA-PRODUCING]"/>
    <property type="match status" value="1"/>
</dbReference>
<keyword evidence="11" id="KW-1185">Reference proteome</keyword>
<dbReference type="Gene3D" id="3.20.20.70">
    <property type="entry name" value="Aldolase class I"/>
    <property type="match status" value="1"/>
</dbReference>
<dbReference type="InterPro" id="IPR051793">
    <property type="entry name" value="NADH:flavin_oxidoreductase"/>
</dbReference>
<reference evidence="10" key="1">
    <citation type="journal article" date="2023" name="Int. J. Syst. Evol. Microbiol.">
        <title>Mesoterricola silvestris gen. nov., sp. nov., Mesoterricola sediminis sp. nov., Geothrix oryzae sp. nov., Geothrix edaphica sp. nov., Geothrix rubra sp. nov., and Geothrix limicola sp. nov., six novel members of Acidobacteriota isolated from soils.</title>
        <authorList>
            <person name="Itoh H."/>
            <person name="Sugisawa Y."/>
            <person name="Mise K."/>
            <person name="Xu Z."/>
            <person name="Kuniyasu M."/>
            <person name="Ushijima N."/>
            <person name="Kawano K."/>
            <person name="Kobayashi E."/>
            <person name="Shiratori Y."/>
            <person name="Masuda Y."/>
            <person name="Senoo K."/>
        </authorList>
    </citation>
    <scope>NUCLEOTIDE SEQUENCE</scope>
    <source>
        <strain evidence="10">W786</strain>
    </source>
</reference>
<evidence type="ECO:0000256" key="4">
    <source>
        <dbReference type="ARBA" id="ARBA00022643"/>
    </source>
</evidence>
<evidence type="ECO:0000256" key="3">
    <source>
        <dbReference type="ARBA" id="ARBA00022630"/>
    </source>
</evidence>
<dbReference type="KEGG" id="msea:METESE_33010"/>
<dbReference type="GO" id="GO:0051536">
    <property type="term" value="F:iron-sulfur cluster binding"/>
    <property type="evidence" value="ECO:0007669"/>
    <property type="project" value="UniProtKB-KW"/>
</dbReference>
<evidence type="ECO:0000256" key="2">
    <source>
        <dbReference type="ARBA" id="ARBA00001966"/>
    </source>
</evidence>
<evidence type="ECO:0000256" key="7">
    <source>
        <dbReference type="ARBA" id="ARBA00023004"/>
    </source>
</evidence>
<evidence type="ECO:0000259" key="9">
    <source>
        <dbReference type="Pfam" id="PF00724"/>
    </source>
</evidence>
<dbReference type="Pfam" id="PF00724">
    <property type="entry name" value="Oxidored_FMN"/>
    <property type="match status" value="1"/>
</dbReference>
<dbReference type="GO" id="GO:0033543">
    <property type="term" value="P:fatty acid beta-oxidation, unsaturated, even number, reductase/isomerase pathway"/>
    <property type="evidence" value="ECO:0007669"/>
    <property type="project" value="TreeGrafter"/>
</dbReference>
<dbReference type="Proteomes" id="UP001228113">
    <property type="component" value="Chromosome"/>
</dbReference>
<gene>
    <name evidence="10" type="ORF">METESE_33010</name>
</gene>
<keyword evidence="4" id="KW-0288">FMN</keyword>
<dbReference type="GO" id="GO:0008670">
    <property type="term" value="F:2,4-dienoyl-CoA reductase (NADPH) activity"/>
    <property type="evidence" value="ECO:0007669"/>
    <property type="project" value="TreeGrafter"/>
</dbReference>
<comment type="cofactor">
    <cofactor evidence="2">
        <name>[4Fe-4S] cluster</name>
        <dbReference type="ChEBI" id="CHEBI:49883"/>
    </cofactor>
</comment>
<keyword evidence="3" id="KW-0285">Flavoprotein</keyword>
<dbReference type="RefSeq" id="WP_243329169.1">
    <property type="nucleotide sequence ID" value="NZ_AP027081.1"/>
</dbReference>
<protein>
    <submittedName>
        <fullName evidence="10">Oxidoreductase</fullName>
    </submittedName>
</protein>
<dbReference type="SUPFAM" id="SSF51395">
    <property type="entry name" value="FMN-linked oxidoreductases"/>
    <property type="match status" value="1"/>
</dbReference>
<dbReference type="GO" id="GO:0010181">
    <property type="term" value="F:FMN binding"/>
    <property type="evidence" value="ECO:0007669"/>
    <property type="project" value="InterPro"/>
</dbReference>
<keyword evidence="7" id="KW-0408">Iron</keyword>
<organism evidence="10 11">
    <name type="scientific">Mesoterricola sediminis</name>
    <dbReference type="NCBI Taxonomy" id="2927980"/>
    <lineage>
        <taxon>Bacteria</taxon>
        <taxon>Pseudomonadati</taxon>
        <taxon>Acidobacteriota</taxon>
        <taxon>Holophagae</taxon>
        <taxon>Holophagales</taxon>
        <taxon>Holophagaceae</taxon>
        <taxon>Mesoterricola</taxon>
    </lineage>
</organism>
<dbReference type="InterPro" id="IPR001155">
    <property type="entry name" value="OxRdtase_FMN_N"/>
</dbReference>
<evidence type="ECO:0000256" key="6">
    <source>
        <dbReference type="ARBA" id="ARBA00023002"/>
    </source>
</evidence>
<evidence type="ECO:0000313" key="11">
    <source>
        <dbReference type="Proteomes" id="UP001228113"/>
    </source>
</evidence>
<evidence type="ECO:0000313" key="10">
    <source>
        <dbReference type="EMBL" id="BDU78343.1"/>
    </source>
</evidence>
<keyword evidence="6" id="KW-0560">Oxidoreductase</keyword>
<evidence type="ECO:0000256" key="8">
    <source>
        <dbReference type="ARBA" id="ARBA00023014"/>
    </source>
</evidence>
<dbReference type="AlphaFoldDB" id="A0AA48H9E5"/>
<feature type="domain" description="NADH:flavin oxidoreductase/NADH oxidase N-terminal" evidence="9">
    <location>
        <begin position="4"/>
        <end position="341"/>
    </location>
</feature>
<dbReference type="EMBL" id="AP027081">
    <property type="protein sequence ID" value="BDU78343.1"/>
    <property type="molecule type" value="Genomic_DNA"/>
</dbReference>
<proteinExistence type="predicted"/>
<dbReference type="PANTHER" id="PTHR42917">
    <property type="entry name" value="2,4-DIENOYL-COA REDUCTASE"/>
    <property type="match status" value="1"/>
</dbReference>
<accession>A0AA48H9E5</accession>
<evidence type="ECO:0000256" key="5">
    <source>
        <dbReference type="ARBA" id="ARBA00022723"/>
    </source>
</evidence>
<comment type="cofactor">
    <cofactor evidence="1">
        <name>FMN</name>
        <dbReference type="ChEBI" id="CHEBI:58210"/>
    </cofactor>
</comment>
<keyword evidence="8" id="KW-0411">Iron-sulfur</keyword>
<sequence length="372" mass="38893">MPQLSDPIQLKSFTLPNRLVMAPMVTGLAEDHQPSEAQLAWYRDHARAGVGLVVVESTAVAADAIIMPRLLGAWDDAQVPGLARLAAAVKAEGVPVVVQLVHGGGRAVREDPAVPRLSASPVAVLPGPAPRAMTEAEIQAVIAAFAAAARRAVAAGFDGVEVHAAHYYLLSQFLSPRTNQRTDRWGGSLENRARFALETVKAVREAVGPDKLVLCRMHAVEHVEGGLTPEACAWLAQALEAAGVDLLDASGIGTSSVGDWEGQPFLNTSSVPPKGTPGGGYVPFAARLRKAVGIPVITVGKLAEPGLAAGVVARGDADLVALGRPLIADVQAARKLLEGRDAEVDACRECLACFASIRKGPVRCSVNRELRA</sequence>